<keyword evidence="1" id="KW-0472">Membrane</keyword>
<name>A0ABQ7DKQ3_BRACR</name>
<comment type="caution">
    <text evidence="2">The sequence shown here is derived from an EMBL/GenBank/DDBJ whole genome shotgun (WGS) entry which is preliminary data.</text>
</comment>
<organism evidence="2 3">
    <name type="scientific">Brassica cretica</name>
    <name type="common">Mustard</name>
    <dbReference type="NCBI Taxonomy" id="69181"/>
    <lineage>
        <taxon>Eukaryota</taxon>
        <taxon>Viridiplantae</taxon>
        <taxon>Streptophyta</taxon>
        <taxon>Embryophyta</taxon>
        <taxon>Tracheophyta</taxon>
        <taxon>Spermatophyta</taxon>
        <taxon>Magnoliopsida</taxon>
        <taxon>eudicotyledons</taxon>
        <taxon>Gunneridae</taxon>
        <taxon>Pentapetalae</taxon>
        <taxon>rosids</taxon>
        <taxon>malvids</taxon>
        <taxon>Brassicales</taxon>
        <taxon>Brassicaceae</taxon>
        <taxon>Brassiceae</taxon>
        <taxon>Brassica</taxon>
    </lineage>
</organism>
<evidence type="ECO:0000256" key="1">
    <source>
        <dbReference type="SAM" id="Phobius"/>
    </source>
</evidence>
<evidence type="ECO:0000313" key="3">
    <source>
        <dbReference type="Proteomes" id="UP000266723"/>
    </source>
</evidence>
<gene>
    <name evidence="2" type="ORF">DY000_02032222</name>
</gene>
<feature type="transmembrane region" description="Helical" evidence="1">
    <location>
        <begin position="29"/>
        <end position="50"/>
    </location>
</feature>
<sequence>MSHTSANATNDRLRPHTPSLNLQGFRSGFRFWVSTKVSIWVSIWVSILGFD</sequence>
<dbReference type="Proteomes" id="UP000266723">
    <property type="component" value="Unassembled WGS sequence"/>
</dbReference>
<accession>A0ABQ7DKQ3</accession>
<protein>
    <submittedName>
        <fullName evidence="2">Uncharacterized protein</fullName>
    </submittedName>
</protein>
<keyword evidence="1" id="KW-0812">Transmembrane</keyword>
<reference evidence="2 3" key="1">
    <citation type="journal article" date="2020" name="BMC Genomics">
        <title>Intraspecific diversification of the crop wild relative Brassica cretica Lam. using demographic model selection.</title>
        <authorList>
            <person name="Kioukis A."/>
            <person name="Michalopoulou V.A."/>
            <person name="Briers L."/>
            <person name="Pirintsos S."/>
            <person name="Studholme D.J."/>
            <person name="Pavlidis P."/>
            <person name="Sarris P.F."/>
        </authorList>
    </citation>
    <scope>NUCLEOTIDE SEQUENCE [LARGE SCALE GENOMIC DNA]</scope>
    <source>
        <strain evidence="3">cv. PFS-1207/04</strain>
    </source>
</reference>
<dbReference type="EMBL" id="QGKV02000649">
    <property type="protein sequence ID" value="KAF3577680.1"/>
    <property type="molecule type" value="Genomic_DNA"/>
</dbReference>
<proteinExistence type="predicted"/>
<keyword evidence="1" id="KW-1133">Transmembrane helix</keyword>
<evidence type="ECO:0000313" key="2">
    <source>
        <dbReference type="EMBL" id="KAF3577680.1"/>
    </source>
</evidence>
<keyword evidence="3" id="KW-1185">Reference proteome</keyword>